<feature type="transmembrane region" description="Helical" evidence="1">
    <location>
        <begin position="109"/>
        <end position="132"/>
    </location>
</feature>
<evidence type="ECO:0000259" key="2">
    <source>
        <dbReference type="Pfam" id="PF10328"/>
    </source>
</evidence>
<keyword evidence="1" id="KW-0812">Transmembrane</keyword>
<keyword evidence="1" id="KW-1133">Transmembrane helix</keyword>
<dbReference type="AlphaFoldDB" id="A0A368GE26"/>
<proteinExistence type="predicted"/>
<keyword evidence="4" id="KW-1185">Reference proteome</keyword>
<gene>
    <name evidence="3" type="ORF">ANCCAN_12122</name>
</gene>
<dbReference type="Pfam" id="PF10328">
    <property type="entry name" value="7TM_GPCR_Srx"/>
    <property type="match status" value="1"/>
</dbReference>
<dbReference type="PANTHER" id="PTHR23017">
    <property type="entry name" value="SERPENTINE RECEPTOR, CLASS X"/>
    <property type="match status" value="1"/>
</dbReference>
<keyword evidence="1" id="KW-0472">Membrane</keyword>
<evidence type="ECO:0000313" key="4">
    <source>
        <dbReference type="Proteomes" id="UP000252519"/>
    </source>
</evidence>
<protein>
    <recommendedName>
        <fullName evidence="2">7TM GPCR serpentine receptor class x (Srx) domain-containing protein</fullName>
    </recommendedName>
</protein>
<dbReference type="InterPro" id="IPR019430">
    <property type="entry name" value="7TM_GPCR_serpentine_rcpt_Srx"/>
</dbReference>
<dbReference type="SUPFAM" id="SSF81321">
    <property type="entry name" value="Family A G protein-coupled receptor-like"/>
    <property type="match status" value="1"/>
</dbReference>
<feature type="non-terminal residue" evidence="3">
    <location>
        <position position="1"/>
    </location>
</feature>
<dbReference type="OrthoDB" id="5825164at2759"/>
<dbReference type="Proteomes" id="UP000252519">
    <property type="component" value="Unassembled WGS sequence"/>
</dbReference>
<accession>A0A368GE26</accession>
<organism evidence="3 4">
    <name type="scientific">Ancylostoma caninum</name>
    <name type="common">Dog hookworm</name>
    <dbReference type="NCBI Taxonomy" id="29170"/>
    <lineage>
        <taxon>Eukaryota</taxon>
        <taxon>Metazoa</taxon>
        <taxon>Ecdysozoa</taxon>
        <taxon>Nematoda</taxon>
        <taxon>Chromadorea</taxon>
        <taxon>Rhabditida</taxon>
        <taxon>Rhabditina</taxon>
        <taxon>Rhabditomorpha</taxon>
        <taxon>Strongyloidea</taxon>
        <taxon>Ancylostomatidae</taxon>
        <taxon>Ancylostomatinae</taxon>
        <taxon>Ancylostoma</taxon>
    </lineage>
</organism>
<feature type="domain" description="7TM GPCR serpentine receptor class x (Srx)" evidence="2">
    <location>
        <begin position="3"/>
        <end position="133"/>
    </location>
</feature>
<sequence length="150" mass="17312">FSDACPFWFDANRLIWKHPVTCSSGVKYYVNFIHGTSMSLLMLSINTVTSICIWRRIRAQKNESAMEQQTSMLRMNIRFYVQGCIGSAVIILAYTSLRIVSPLAKTRMQLFLATTLLMEIVHMCDGIILVAFNKHFRDIVLQPQRLFKKT</sequence>
<comment type="caution">
    <text evidence="3">The sequence shown here is derived from an EMBL/GenBank/DDBJ whole genome shotgun (WGS) entry which is preliminary data.</text>
</comment>
<dbReference type="PANTHER" id="PTHR23017:SF3">
    <property type="entry name" value="G-PROTEIN COUPLED RECEPTORS FAMILY 1 PROFILE DOMAIN-CONTAINING PROTEIN"/>
    <property type="match status" value="1"/>
</dbReference>
<feature type="transmembrane region" description="Helical" evidence="1">
    <location>
        <begin position="77"/>
        <end position="97"/>
    </location>
</feature>
<name>A0A368GE26_ANCCA</name>
<evidence type="ECO:0000313" key="3">
    <source>
        <dbReference type="EMBL" id="RCN41908.1"/>
    </source>
</evidence>
<evidence type="ECO:0000256" key="1">
    <source>
        <dbReference type="SAM" id="Phobius"/>
    </source>
</evidence>
<dbReference type="EMBL" id="JOJR01000217">
    <property type="protein sequence ID" value="RCN41908.1"/>
    <property type="molecule type" value="Genomic_DNA"/>
</dbReference>
<feature type="transmembrane region" description="Helical" evidence="1">
    <location>
        <begin position="38"/>
        <end position="57"/>
    </location>
</feature>
<reference evidence="3 4" key="1">
    <citation type="submission" date="2014-10" db="EMBL/GenBank/DDBJ databases">
        <title>Draft genome of the hookworm Ancylostoma caninum.</title>
        <authorList>
            <person name="Mitreva M."/>
        </authorList>
    </citation>
    <scope>NUCLEOTIDE SEQUENCE [LARGE SCALE GENOMIC DNA]</scope>
    <source>
        <strain evidence="3 4">Baltimore</strain>
    </source>
</reference>